<dbReference type="Pfam" id="PF00067">
    <property type="entry name" value="p450"/>
    <property type="match status" value="1"/>
</dbReference>
<dbReference type="PANTHER" id="PTHR24305">
    <property type="entry name" value="CYTOCHROME P450"/>
    <property type="match status" value="1"/>
</dbReference>
<sequence>MLAVLLGAPLAAAVLVGVLVLKIVLDTRGKLEVLSAVPTFPEVGWLGHWPWWKQTDIWKKIQAKAKALGPVFRVRLGPVPMLVVSDPAEYVRACHRGDDYLDKATDAYECFNKVHFGPWCQNILSMGSDEQWKVIRRALSPCFSTSRMKPAFEVTAKITQSILDQVAAAGPSKSFDVSDLARRVTVGVISQWGFLCPTSADDLSSTCAFVEQQQKTATAVHQLWMDPFWWLTLWTDKSARLHRENCRMYDNTMAEYTKSLQARFDELPPDTIAGALLRATNPKTGQRLAFHELKSNVAIVHAAGFETTSSTFSSMMVLLLQHPHALREVEKELDAVGLLKTATCPSPRPLEWSDIGRLAYLPAVVKEALRLMPPASLGTVRITGKPTKICGYDVPAGVAVNFPHAVVDRSAAAYGADADEFVPERWMDKSLKDAGNLKEPVAFSVGPRDCVGQALARVELVTVLAMIIARFMPVLDTAINTFVDLERQCQYRLTLAYVDGVYIKFEPR</sequence>
<dbReference type="InterPro" id="IPR017972">
    <property type="entry name" value="Cyt_P450_CS"/>
</dbReference>
<evidence type="ECO:0000256" key="2">
    <source>
        <dbReference type="ARBA" id="ARBA00010617"/>
    </source>
</evidence>
<dbReference type="PANTHER" id="PTHR24305:SF166">
    <property type="entry name" value="CYTOCHROME P450 12A4, MITOCHONDRIAL-RELATED"/>
    <property type="match status" value="1"/>
</dbReference>
<keyword evidence="3 4" id="KW-0479">Metal-binding</keyword>
<name>A0A7R9VMB6_9CHLO</name>
<organism evidence="5">
    <name type="scientific">Chlamydomonas euryale</name>
    <dbReference type="NCBI Taxonomy" id="1486919"/>
    <lineage>
        <taxon>Eukaryota</taxon>
        <taxon>Viridiplantae</taxon>
        <taxon>Chlorophyta</taxon>
        <taxon>core chlorophytes</taxon>
        <taxon>Chlorophyceae</taxon>
        <taxon>CS clade</taxon>
        <taxon>Chlamydomonadales</taxon>
        <taxon>Chlamydomonadaceae</taxon>
        <taxon>Chlamydomonas</taxon>
    </lineage>
</organism>
<evidence type="ECO:0000256" key="3">
    <source>
        <dbReference type="PIRSR" id="PIRSR602401-1"/>
    </source>
</evidence>
<dbReference type="PRINTS" id="PR00385">
    <property type="entry name" value="P450"/>
</dbReference>
<evidence type="ECO:0008006" key="6">
    <source>
        <dbReference type="Google" id="ProtNLM"/>
    </source>
</evidence>
<protein>
    <recommendedName>
        <fullName evidence="6">Cytochrome P450</fullName>
    </recommendedName>
</protein>
<dbReference type="EMBL" id="HBEC01032893">
    <property type="protein sequence ID" value="CAD8299831.1"/>
    <property type="molecule type" value="Transcribed_RNA"/>
</dbReference>
<dbReference type="AlphaFoldDB" id="A0A7R9VMB6"/>
<dbReference type="GO" id="GO:0005506">
    <property type="term" value="F:iron ion binding"/>
    <property type="evidence" value="ECO:0007669"/>
    <property type="project" value="InterPro"/>
</dbReference>
<dbReference type="InterPro" id="IPR050121">
    <property type="entry name" value="Cytochrome_P450_monoxygenase"/>
</dbReference>
<dbReference type="GO" id="GO:0020037">
    <property type="term" value="F:heme binding"/>
    <property type="evidence" value="ECO:0007669"/>
    <property type="project" value="InterPro"/>
</dbReference>
<keyword evidence="4" id="KW-0560">Oxidoreductase</keyword>
<dbReference type="CDD" id="cd00302">
    <property type="entry name" value="cytochrome_P450"/>
    <property type="match status" value="1"/>
</dbReference>
<dbReference type="PRINTS" id="PR00463">
    <property type="entry name" value="EP450I"/>
</dbReference>
<dbReference type="Gene3D" id="1.10.630.10">
    <property type="entry name" value="Cytochrome P450"/>
    <property type="match status" value="1"/>
</dbReference>
<dbReference type="GO" id="GO:0016705">
    <property type="term" value="F:oxidoreductase activity, acting on paired donors, with incorporation or reduction of molecular oxygen"/>
    <property type="evidence" value="ECO:0007669"/>
    <property type="project" value="InterPro"/>
</dbReference>
<evidence type="ECO:0000313" key="5">
    <source>
        <dbReference type="EMBL" id="CAD8299831.1"/>
    </source>
</evidence>
<dbReference type="GO" id="GO:0004497">
    <property type="term" value="F:monooxygenase activity"/>
    <property type="evidence" value="ECO:0007669"/>
    <property type="project" value="UniProtKB-KW"/>
</dbReference>
<evidence type="ECO:0000256" key="4">
    <source>
        <dbReference type="RuleBase" id="RU000461"/>
    </source>
</evidence>
<reference evidence="5" key="1">
    <citation type="submission" date="2021-01" db="EMBL/GenBank/DDBJ databases">
        <authorList>
            <person name="Corre E."/>
            <person name="Pelletier E."/>
            <person name="Niang G."/>
            <person name="Scheremetjew M."/>
            <person name="Finn R."/>
            <person name="Kale V."/>
            <person name="Holt S."/>
            <person name="Cochrane G."/>
            <person name="Meng A."/>
            <person name="Brown T."/>
            <person name="Cohen L."/>
        </authorList>
    </citation>
    <scope>NUCLEOTIDE SEQUENCE</scope>
    <source>
        <strain evidence="5">CCMP219</strain>
    </source>
</reference>
<keyword evidence="3 4" id="KW-0408">Iron</keyword>
<dbReference type="InterPro" id="IPR002401">
    <property type="entry name" value="Cyt_P450_E_grp-I"/>
</dbReference>
<proteinExistence type="inferred from homology"/>
<evidence type="ECO:0000256" key="1">
    <source>
        <dbReference type="ARBA" id="ARBA00001971"/>
    </source>
</evidence>
<keyword evidence="3 4" id="KW-0349">Heme</keyword>
<dbReference type="SUPFAM" id="SSF48264">
    <property type="entry name" value="Cytochrome P450"/>
    <property type="match status" value="1"/>
</dbReference>
<gene>
    <name evidence="5" type="ORF">CEUR00632_LOCUS15261</name>
</gene>
<keyword evidence="4" id="KW-0503">Monooxygenase</keyword>
<comment type="cofactor">
    <cofactor evidence="1 3">
        <name>heme</name>
        <dbReference type="ChEBI" id="CHEBI:30413"/>
    </cofactor>
</comment>
<dbReference type="PROSITE" id="PS00086">
    <property type="entry name" value="CYTOCHROME_P450"/>
    <property type="match status" value="1"/>
</dbReference>
<accession>A0A7R9VMB6</accession>
<dbReference type="InterPro" id="IPR036396">
    <property type="entry name" value="Cyt_P450_sf"/>
</dbReference>
<feature type="binding site" description="axial binding residue" evidence="3">
    <location>
        <position position="450"/>
    </location>
    <ligand>
        <name>heme</name>
        <dbReference type="ChEBI" id="CHEBI:30413"/>
    </ligand>
    <ligandPart>
        <name>Fe</name>
        <dbReference type="ChEBI" id="CHEBI:18248"/>
    </ligandPart>
</feature>
<dbReference type="InterPro" id="IPR001128">
    <property type="entry name" value="Cyt_P450"/>
</dbReference>
<comment type="similarity">
    <text evidence="2 4">Belongs to the cytochrome P450 family.</text>
</comment>